<evidence type="ECO:0000256" key="4">
    <source>
        <dbReference type="ARBA" id="ARBA00022692"/>
    </source>
</evidence>
<proteinExistence type="inferred from homology"/>
<dbReference type="GO" id="GO:0044874">
    <property type="term" value="P:lipoprotein localization to outer membrane"/>
    <property type="evidence" value="ECO:0007669"/>
    <property type="project" value="TreeGrafter"/>
</dbReference>
<evidence type="ECO:0000256" key="5">
    <source>
        <dbReference type="ARBA" id="ARBA00022989"/>
    </source>
</evidence>
<dbReference type="EMBL" id="JAQQAL010000025">
    <property type="protein sequence ID" value="MDC7227486.1"/>
    <property type="molecule type" value="Genomic_DNA"/>
</dbReference>
<keyword evidence="4 7" id="KW-0812">Transmembrane</keyword>
<dbReference type="InterPro" id="IPR003838">
    <property type="entry name" value="ABC3_permease_C"/>
</dbReference>
<comment type="similarity">
    <text evidence="2">Belongs to the ABC-4 integral membrane protein family. LolC/E subfamily.</text>
</comment>
<keyword evidence="5 7" id="KW-1133">Transmembrane helix</keyword>
<dbReference type="Pfam" id="PF02687">
    <property type="entry name" value="FtsX"/>
    <property type="match status" value="1"/>
</dbReference>
<feature type="transmembrane region" description="Helical" evidence="7">
    <location>
        <begin position="320"/>
        <end position="343"/>
    </location>
</feature>
<dbReference type="GO" id="GO:0098797">
    <property type="term" value="C:plasma membrane protein complex"/>
    <property type="evidence" value="ECO:0007669"/>
    <property type="project" value="TreeGrafter"/>
</dbReference>
<reference evidence="9 10" key="1">
    <citation type="submission" date="2022-12" db="EMBL/GenBank/DDBJ databases">
        <title>Metagenome assembled genome from gulf of manar.</title>
        <authorList>
            <person name="Kohli P."/>
            <person name="Pk S."/>
            <person name="Venkata Ramana C."/>
            <person name="Sasikala C."/>
        </authorList>
    </citation>
    <scope>NUCLEOTIDE SEQUENCE [LARGE SCALE GENOMIC DNA]</scope>
    <source>
        <strain evidence="9">JB008</strain>
    </source>
</reference>
<organism evidence="9 10">
    <name type="scientific">Candidatus Thalassospirochaeta sargassi</name>
    <dbReference type="NCBI Taxonomy" id="3119039"/>
    <lineage>
        <taxon>Bacteria</taxon>
        <taxon>Pseudomonadati</taxon>
        <taxon>Spirochaetota</taxon>
        <taxon>Spirochaetia</taxon>
        <taxon>Spirochaetales</taxon>
        <taxon>Spirochaetaceae</taxon>
        <taxon>Candidatus Thalassospirochaeta</taxon>
    </lineage>
</organism>
<dbReference type="PANTHER" id="PTHR30489:SF0">
    <property type="entry name" value="LIPOPROTEIN-RELEASING SYSTEM TRANSMEMBRANE PROTEIN LOLE"/>
    <property type="match status" value="1"/>
</dbReference>
<name>A0AAJ1II25_9SPIO</name>
<dbReference type="Proteomes" id="UP001221217">
    <property type="component" value="Unassembled WGS sequence"/>
</dbReference>
<evidence type="ECO:0000256" key="1">
    <source>
        <dbReference type="ARBA" id="ARBA00004651"/>
    </source>
</evidence>
<evidence type="ECO:0000259" key="8">
    <source>
        <dbReference type="Pfam" id="PF02687"/>
    </source>
</evidence>
<dbReference type="PANTHER" id="PTHR30489">
    <property type="entry name" value="LIPOPROTEIN-RELEASING SYSTEM TRANSMEMBRANE PROTEIN LOLE"/>
    <property type="match status" value="1"/>
</dbReference>
<feature type="transmembrane region" description="Helical" evidence="7">
    <location>
        <begin position="393"/>
        <end position="412"/>
    </location>
</feature>
<gene>
    <name evidence="9" type="ORF">PQJ61_12045</name>
</gene>
<keyword evidence="6 7" id="KW-0472">Membrane</keyword>
<evidence type="ECO:0000313" key="10">
    <source>
        <dbReference type="Proteomes" id="UP001221217"/>
    </source>
</evidence>
<feature type="domain" description="ABC3 transporter permease C-terminal" evidence="8">
    <location>
        <begin position="276"/>
        <end position="418"/>
    </location>
</feature>
<keyword evidence="3" id="KW-1003">Cell membrane</keyword>
<comment type="subcellular location">
    <subcellularLocation>
        <location evidence="1">Cell membrane</location>
        <topology evidence="1">Multi-pass membrane protein</topology>
    </subcellularLocation>
</comment>
<comment type="caution">
    <text evidence="9">The sequence shown here is derived from an EMBL/GenBank/DDBJ whole genome shotgun (WGS) entry which is preliminary data.</text>
</comment>
<protein>
    <submittedName>
        <fullName evidence="9">ABC transporter permease</fullName>
    </submittedName>
</protein>
<feature type="transmembrane region" description="Helical" evidence="7">
    <location>
        <begin position="272"/>
        <end position="299"/>
    </location>
</feature>
<evidence type="ECO:0000256" key="7">
    <source>
        <dbReference type="SAM" id="Phobius"/>
    </source>
</evidence>
<sequence length="427" mass="46931">MKTLSWFPLFMGIRNFYSFRKGKKRTMAGAAIAVALSVVPMIVVIEVSDGMIEGITRRFIELETGHVQLAPLDDLDVEAYLRLSEEIETLPEVLNASPVYRGTGLIYSEYSRTGIQLKAMPPDIFEKDQGFRRFLEISGGSFDLRNPSDIMLSTEIASQLDVEAGEQIKLLTAKTTSTGKIILRPEAFTVTGIFSTGYYEVDAMSGYISLDKGEKLFRGEGYLSIQCKIKDPYNGVDDAVRSIQENIDTEMTAAGWYNMQRSMYESLYTTRVLLVFIMGIIIVVAAVNIASSMIIMVIERRADIAIMKSCGTSGRQIRQAFIYTGMITGLSGAAVGTIAGLLISVNINSIIQFFQTVSDGIGNLSGHQDSFSIISASAYYLEEIPVDIDPGKILTVAAAAVLLSVFAAVMPARKAEKMMPLEIMRKH</sequence>
<evidence type="ECO:0000256" key="2">
    <source>
        <dbReference type="ARBA" id="ARBA00005236"/>
    </source>
</evidence>
<dbReference type="AlphaFoldDB" id="A0AAJ1II25"/>
<evidence type="ECO:0000256" key="6">
    <source>
        <dbReference type="ARBA" id="ARBA00023136"/>
    </source>
</evidence>
<dbReference type="InterPro" id="IPR051447">
    <property type="entry name" value="Lipoprotein-release_system"/>
</dbReference>
<accession>A0AAJ1II25</accession>
<evidence type="ECO:0000313" key="9">
    <source>
        <dbReference type="EMBL" id="MDC7227486.1"/>
    </source>
</evidence>
<evidence type="ECO:0000256" key="3">
    <source>
        <dbReference type="ARBA" id="ARBA00022475"/>
    </source>
</evidence>